<keyword evidence="3" id="KW-0282">Flagellum</keyword>
<dbReference type="InterPro" id="IPR021136">
    <property type="entry name" value="Flagellar_hook_control-like_C"/>
</dbReference>
<dbReference type="Proteomes" id="UP001215231">
    <property type="component" value="Chromosome"/>
</dbReference>
<protein>
    <submittedName>
        <fullName evidence="3">Flagellar hook-length control protein FliK</fullName>
    </submittedName>
</protein>
<feature type="compositionally biased region" description="Basic and acidic residues" evidence="1">
    <location>
        <begin position="252"/>
        <end position="267"/>
    </location>
</feature>
<dbReference type="InterPro" id="IPR038610">
    <property type="entry name" value="FliK-like_C_sf"/>
</dbReference>
<dbReference type="Gene3D" id="3.30.750.140">
    <property type="match status" value="1"/>
</dbReference>
<dbReference type="RefSeq" id="WP_274053593.1">
    <property type="nucleotide sequence ID" value="NZ_CP059693.1"/>
</dbReference>
<gene>
    <name evidence="3" type="ORF">H3N35_07305</name>
</gene>
<feature type="region of interest" description="Disordered" evidence="1">
    <location>
        <begin position="1"/>
        <end position="144"/>
    </location>
</feature>
<feature type="compositionally biased region" description="Basic and acidic residues" evidence="1">
    <location>
        <begin position="84"/>
        <end position="102"/>
    </location>
</feature>
<dbReference type="InterPro" id="IPR052563">
    <property type="entry name" value="FliK"/>
</dbReference>
<feature type="compositionally biased region" description="Polar residues" evidence="1">
    <location>
        <begin position="56"/>
        <end position="65"/>
    </location>
</feature>
<name>A0ABY7VJR7_9GAMM</name>
<proteinExistence type="predicted"/>
<evidence type="ECO:0000313" key="4">
    <source>
        <dbReference type="Proteomes" id="UP001215231"/>
    </source>
</evidence>
<evidence type="ECO:0000259" key="2">
    <source>
        <dbReference type="Pfam" id="PF02120"/>
    </source>
</evidence>
<dbReference type="PANTHER" id="PTHR37533">
    <property type="entry name" value="FLAGELLAR HOOK-LENGTH CONTROL PROTEIN"/>
    <property type="match status" value="1"/>
</dbReference>
<evidence type="ECO:0000313" key="3">
    <source>
        <dbReference type="EMBL" id="WDE13240.1"/>
    </source>
</evidence>
<feature type="region of interest" description="Disordered" evidence="1">
    <location>
        <begin position="401"/>
        <end position="433"/>
    </location>
</feature>
<dbReference type="Pfam" id="PF02120">
    <property type="entry name" value="Flg_hook"/>
    <property type="match status" value="1"/>
</dbReference>
<dbReference type="PANTHER" id="PTHR37533:SF2">
    <property type="entry name" value="FLAGELLAR HOOK-LENGTH CONTROL PROTEIN"/>
    <property type="match status" value="1"/>
</dbReference>
<dbReference type="EMBL" id="CP059693">
    <property type="protein sequence ID" value="WDE13240.1"/>
    <property type="molecule type" value="Genomic_DNA"/>
</dbReference>
<feature type="compositionally biased region" description="Basic and acidic residues" evidence="1">
    <location>
        <begin position="41"/>
        <end position="55"/>
    </location>
</feature>
<feature type="region of interest" description="Disordered" evidence="1">
    <location>
        <begin position="199"/>
        <end position="281"/>
    </location>
</feature>
<feature type="domain" description="Flagellar hook-length control protein-like C-terminal" evidence="2">
    <location>
        <begin position="523"/>
        <end position="604"/>
    </location>
</feature>
<organism evidence="3 4">
    <name type="scientific">Thalassomonas haliotis</name>
    <dbReference type="NCBI Taxonomy" id="485448"/>
    <lineage>
        <taxon>Bacteria</taxon>
        <taxon>Pseudomonadati</taxon>
        <taxon>Pseudomonadota</taxon>
        <taxon>Gammaproteobacteria</taxon>
        <taxon>Alteromonadales</taxon>
        <taxon>Colwelliaceae</taxon>
        <taxon>Thalassomonas</taxon>
    </lineage>
</organism>
<feature type="compositionally biased region" description="Gly residues" evidence="1">
    <location>
        <begin position="605"/>
        <end position="617"/>
    </location>
</feature>
<feature type="compositionally biased region" description="Gly residues" evidence="1">
    <location>
        <begin position="66"/>
        <end position="78"/>
    </location>
</feature>
<dbReference type="CDD" id="cd17470">
    <property type="entry name" value="T3SS_Flik_C"/>
    <property type="match status" value="1"/>
</dbReference>
<accession>A0ABY7VJR7</accession>
<feature type="compositionally biased region" description="Low complexity" evidence="1">
    <location>
        <begin position="419"/>
        <end position="433"/>
    </location>
</feature>
<keyword evidence="4" id="KW-1185">Reference proteome</keyword>
<feature type="region of interest" description="Disordered" evidence="1">
    <location>
        <begin position="597"/>
        <end position="629"/>
    </location>
</feature>
<keyword evidence="3" id="KW-0966">Cell projection</keyword>
<keyword evidence="3" id="KW-0969">Cilium</keyword>
<sequence length="648" mass="67575">MNQIKFLPQDLIKAADNKAETSGVDPRSQDRDDSFSSLVEQHSHNEPGSRSDRQSNKSGNPSGNESGKGAGKSTGNKGGNEASRVSDSEKNSDPVEPADKNAETVTGEVDASDTQAAKEAEGAENTGPGTSGKPDQAKDPQNLIDLLGASAKLLQQQVMGQGAGEQELTGDVNIEADIVETTADERSVLAKLKGLAGVHQPTTAKELNGQLAGQVSEGENPGEQGAEADGLSAEQMAKQADKAQTGSQDAELLAKLKGGEAEVKDKAGQAQVPLTDKKLSPQELMAKAQQELAAELKAKTGANGDAEATDEALTEKALAAVKGFAAESDNSGKKSILLNNKPGEMAKAAATLAAANNQAVDEAATEPAPEAGDNSAVADNGVKSAPLQNQTLATDNHRPLGAAAEHSEQGAGSQGGEQGKNSGSQAGQQSGSGESFMIKEEANQAQQHKAATTPVREQSTLAAQMNNSALANAETPQAHNSEHVLDSVATKVNAENLQTQKNNLTTLNEALNLRKDFVGPMKEKVMIMINQKIQQVEIRLDPPELGNMHVRVNLQNEQAAVNFLVQSQQAKEALEQGMGKLKDMLSQSGVDVGDTNVAQQQQGSGDNGQGFGHGQQGNGRENHGFEQQELVMQASLQQVSASGVDYYA</sequence>
<evidence type="ECO:0000256" key="1">
    <source>
        <dbReference type="SAM" id="MobiDB-lite"/>
    </source>
</evidence>
<reference evidence="3 4" key="1">
    <citation type="journal article" date="2022" name="Mar. Drugs">
        <title>Bioassay-Guided Fractionation Leads to the Detection of Cholic Acid Generated by the Rare Thalassomonas sp.</title>
        <authorList>
            <person name="Pheiffer F."/>
            <person name="Schneider Y.K."/>
            <person name="Hansen E.H."/>
            <person name="Andersen J.H."/>
            <person name="Isaksson J."/>
            <person name="Busche T."/>
            <person name="R C."/>
            <person name="Kalinowski J."/>
            <person name="Zyl L.V."/>
            <person name="Trindade M."/>
        </authorList>
    </citation>
    <scope>NUCLEOTIDE SEQUENCE [LARGE SCALE GENOMIC DNA]</scope>
    <source>
        <strain evidence="3 4">A5K-61T</strain>
    </source>
</reference>
<feature type="region of interest" description="Disordered" evidence="1">
    <location>
        <begin position="354"/>
        <end position="381"/>
    </location>
</feature>